<organism evidence="2 3">
    <name type="scientific">Meganyctiphanes norvegica</name>
    <name type="common">Northern krill</name>
    <name type="synonym">Thysanopoda norvegica</name>
    <dbReference type="NCBI Taxonomy" id="48144"/>
    <lineage>
        <taxon>Eukaryota</taxon>
        <taxon>Metazoa</taxon>
        <taxon>Ecdysozoa</taxon>
        <taxon>Arthropoda</taxon>
        <taxon>Crustacea</taxon>
        <taxon>Multicrustacea</taxon>
        <taxon>Malacostraca</taxon>
        <taxon>Eumalacostraca</taxon>
        <taxon>Eucarida</taxon>
        <taxon>Euphausiacea</taxon>
        <taxon>Euphausiidae</taxon>
        <taxon>Meganyctiphanes</taxon>
    </lineage>
</organism>
<feature type="chain" id="PRO_5043360035" description="Secreted protein" evidence="1">
    <location>
        <begin position="22"/>
        <end position="153"/>
    </location>
</feature>
<keyword evidence="3" id="KW-1185">Reference proteome</keyword>
<evidence type="ECO:0000256" key="1">
    <source>
        <dbReference type="SAM" id="SignalP"/>
    </source>
</evidence>
<keyword evidence="1" id="KW-0732">Signal</keyword>
<evidence type="ECO:0008006" key="4">
    <source>
        <dbReference type="Google" id="ProtNLM"/>
    </source>
</evidence>
<sequence length="153" mass="17139">MLLRLLGNRLWGAMMMAPVTSMGGSHQLITLRMSSTYGASYNSTLPCFRRSNTELRVNHVLTLHLLGSSVDDERATAGVWWTQNFVVRVGCRDPTAWSLTPRCQIGSQNNTPGGLVSPIFQPWPGQGHNMTRRWWHTPGAMPWRSMEQDPSTA</sequence>
<gene>
    <name evidence="2" type="ORF">MNOR_LOCUS25104</name>
</gene>
<evidence type="ECO:0000313" key="2">
    <source>
        <dbReference type="EMBL" id="CAL4125403.1"/>
    </source>
</evidence>
<comment type="caution">
    <text evidence="2">The sequence shown here is derived from an EMBL/GenBank/DDBJ whole genome shotgun (WGS) entry which is preliminary data.</text>
</comment>
<dbReference type="EMBL" id="CAXKWB010023586">
    <property type="protein sequence ID" value="CAL4125403.1"/>
    <property type="molecule type" value="Genomic_DNA"/>
</dbReference>
<name>A0AAV2RGV8_MEGNR</name>
<dbReference type="Proteomes" id="UP001497623">
    <property type="component" value="Unassembled WGS sequence"/>
</dbReference>
<protein>
    <recommendedName>
        <fullName evidence="4">Secreted protein</fullName>
    </recommendedName>
</protein>
<accession>A0AAV2RGV8</accession>
<reference evidence="2 3" key="1">
    <citation type="submission" date="2024-05" db="EMBL/GenBank/DDBJ databases">
        <authorList>
            <person name="Wallberg A."/>
        </authorList>
    </citation>
    <scope>NUCLEOTIDE SEQUENCE [LARGE SCALE GENOMIC DNA]</scope>
</reference>
<dbReference type="AlphaFoldDB" id="A0AAV2RGV8"/>
<feature type="signal peptide" evidence="1">
    <location>
        <begin position="1"/>
        <end position="21"/>
    </location>
</feature>
<proteinExistence type="predicted"/>
<evidence type="ECO:0000313" key="3">
    <source>
        <dbReference type="Proteomes" id="UP001497623"/>
    </source>
</evidence>